<dbReference type="PROSITE" id="PS50043">
    <property type="entry name" value="HTH_LUXR_2"/>
    <property type="match status" value="1"/>
</dbReference>
<dbReference type="Pfam" id="PF00196">
    <property type="entry name" value="GerE"/>
    <property type="match status" value="1"/>
</dbReference>
<dbReference type="InterPro" id="IPR036388">
    <property type="entry name" value="WH-like_DNA-bd_sf"/>
</dbReference>
<evidence type="ECO:0000256" key="4">
    <source>
        <dbReference type="SAM" id="MobiDB-lite"/>
    </source>
</evidence>
<proteinExistence type="predicted"/>
<evidence type="ECO:0000256" key="1">
    <source>
        <dbReference type="ARBA" id="ARBA00023015"/>
    </source>
</evidence>
<evidence type="ECO:0000256" key="3">
    <source>
        <dbReference type="ARBA" id="ARBA00023163"/>
    </source>
</evidence>
<dbReference type="PRINTS" id="PR00038">
    <property type="entry name" value="HTHLUXR"/>
</dbReference>
<dbReference type="Gene3D" id="1.10.10.10">
    <property type="entry name" value="Winged helix-like DNA-binding domain superfamily/Winged helix DNA-binding domain"/>
    <property type="match status" value="1"/>
</dbReference>
<reference evidence="6 7" key="1">
    <citation type="journal article" date="2019" name="Int. J. Syst. Evol. Microbiol.">
        <title>The Global Catalogue of Microorganisms (GCM) 10K type strain sequencing project: providing services to taxonomists for standard genome sequencing and annotation.</title>
        <authorList>
            <consortium name="The Broad Institute Genomics Platform"/>
            <consortium name="The Broad Institute Genome Sequencing Center for Infectious Disease"/>
            <person name="Wu L."/>
            <person name="Ma J."/>
        </authorList>
    </citation>
    <scope>NUCLEOTIDE SEQUENCE [LARGE SCALE GENOMIC DNA]</scope>
    <source>
        <strain evidence="6 7">JCM 15313</strain>
    </source>
</reference>
<accession>A0ABN2TCY9</accession>
<gene>
    <name evidence="6" type="ORF">GCM10009799_35690</name>
</gene>
<keyword evidence="3" id="KW-0804">Transcription</keyword>
<keyword evidence="7" id="KW-1185">Reference proteome</keyword>
<comment type="caution">
    <text evidence="6">The sequence shown here is derived from an EMBL/GenBank/DDBJ whole genome shotgun (WGS) entry which is preliminary data.</text>
</comment>
<dbReference type="CDD" id="cd06170">
    <property type="entry name" value="LuxR_C_like"/>
    <property type="match status" value="1"/>
</dbReference>
<dbReference type="PANTHER" id="PTHR44688:SF16">
    <property type="entry name" value="DNA-BINDING TRANSCRIPTIONAL ACTIVATOR DEVR_DOSR"/>
    <property type="match status" value="1"/>
</dbReference>
<name>A0ABN2TCY9_9ACTN</name>
<protein>
    <recommendedName>
        <fullName evidence="5">HTH luxR-type domain-containing protein</fullName>
    </recommendedName>
</protein>
<feature type="region of interest" description="Disordered" evidence="4">
    <location>
        <begin position="1"/>
        <end position="20"/>
    </location>
</feature>
<dbReference type="EMBL" id="BAAAPC010000015">
    <property type="protein sequence ID" value="GAA2005157.1"/>
    <property type="molecule type" value="Genomic_DNA"/>
</dbReference>
<dbReference type="Proteomes" id="UP001501585">
    <property type="component" value="Unassembled WGS sequence"/>
</dbReference>
<feature type="domain" description="HTH luxR-type" evidence="5">
    <location>
        <begin position="11"/>
        <end position="76"/>
    </location>
</feature>
<dbReference type="SUPFAM" id="SSF46894">
    <property type="entry name" value="C-terminal effector domain of the bipartite response regulators"/>
    <property type="match status" value="1"/>
</dbReference>
<dbReference type="InterPro" id="IPR016032">
    <property type="entry name" value="Sig_transdc_resp-reg_C-effctor"/>
</dbReference>
<keyword evidence="2" id="KW-0238">DNA-binding</keyword>
<evidence type="ECO:0000256" key="2">
    <source>
        <dbReference type="ARBA" id="ARBA00023125"/>
    </source>
</evidence>
<organism evidence="6 7">
    <name type="scientific">Nocardiopsis rhodophaea</name>
    <dbReference type="NCBI Taxonomy" id="280238"/>
    <lineage>
        <taxon>Bacteria</taxon>
        <taxon>Bacillati</taxon>
        <taxon>Actinomycetota</taxon>
        <taxon>Actinomycetes</taxon>
        <taxon>Streptosporangiales</taxon>
        <taxon>Nocardiopsidaceae</taxon>
        <taxon>Nocardiopsis</taxon>
    </lineage>
</organism>
<dbReference type="SMART" id="SM00421">
    <property type="entry name" value="HTH_LUXR"/>
    <property type="match status" value="1"/>
</dbReference>
<evidence type="ECO:0000313" key="6">
    <source>
        <dbReference type="EMBL" id="GAA2005157.1"/>
    </source>
</evidence>
<evidence type="ECO:0000313" key="7">
    <source>
        <dbReference type="Proteomes" id="UP001501585"/>
    </source>
</evidence>
<sequence length="80" mass="8649">MPTTDSGREPLGYGDGPLSEREAEVARLVGGGASNREISRRLFITEGTAKNHVTSILRKLGLRDRTQLALWVNRTASPGS</sequence>
<keyword evidence="1" id="KW-0805">Transcription regulation</keyword>
<dbReference type="InterPro" id="IPR000792">
    <property type="entry name" value="Tscrpt_reg_LuxR_C"/>
</dbReference>
<dbReference type="PANTHER" id="PTHR44688">
    <property type="entry name" value="DNA-BINDING TRANSCRIPTIONAL ACTIVATOR DEVR_DOSR"/>
    <property type="match status" value="1"/>
</dbReference>
<evidence type="ECO:0000259" key="5">
    <source>
        <dbReference type="PROSITE" id="PS50043"/>
    </source>
</evidence>